<keyword evidence="3" id="KW-1185">Reference proteome</keyword>
<evidence type="ECO:0000256" key="1">
    <source>
        <dbReference type="SAM" id="MobiDB-lite"/>
    </source>
</evidence>
<comment type="caution">
    <text evidence="2">The sequence shown here is derived from an EMBL/GenBank/DDBJ whole genome shotgun (WGS) entry which is preliminary data.</text>
</comment>
<reference evidence="2" key="1">
    <citation type="journal article" date="2021" name="IMA Fungus">
        <title>Genomic characterization of three marine fungi, including Emericellopsis atlantica sp. nov. with signatures of a generalist lifestyle and marine biomass degradation.</title>
        <authorList>
            <person name="Hagestad O.C."/>
            <person name="Hou L."/>
            <person name="Andersen J.H."/>
            <person name="Hansen E.H."/>
            <person name="Altermark B."/>
            <person name="Li C."/>
            <person name="Kuhnert E."/>
            <person name="Cox R.J."/>
            <person name="Crous P.W."/>
            <person name="Spatafora J.W."/>
            <person name="Lail K."/>
            <person name="Amirebrahimi M."/>
            <person name="Lipzen A."/>
            <person name="Pangilinan J."/>
            <person name="Andreopoulos W."/>
            <person name="Hayes R.D."/>
            <person name="Ng V."/>
            <person name="Grigoriev I.V."/>
            <person name="Jackson S.A."/>
            <person name="Sutton T.D.S."/>
            <person name="Dobson A.D.W."/>
            <person name="Rama T."/>
        </authorList>
    </citation>
    <scope>NUCLEOTIDE SEQUENCE</scope>
    <source>
        <strain evidence="2">TS7</strain>
    </source>
</reference>
<protein>
    <submittedName>
        <fullName evidence="2">Uncharacterized protein</fullName>
    </submittedName>
</protein>
<dbReference type="Pfam" id="PF00071">
    <property type="entry name" value="Ras"/>
    <property type="match status" value="1"/>
</dbReference>
<evidence type="ECO:0000313" key="2">
    <source>
        <dbReference type="EMBL" id="KAG9252512.1"/>
    </source>
</evidence>
<dbReference type="Proteomes" id="UP000887229">
    <property type="component" value="Unassembled WGS sequence"/>
</dbReference>
<accession>A0A9P7ZIU8</accession>
<organism evidence="2 3">
    <name type="scientific">Emericellopsis atlantica</name>
    <dbReference type="NCBI Taxonomy" id="2614577"/>
    <lineage>
        <taxon>Eukaryota</taxon>
        <taxon>Fungi</taxon>
        <taxon>Dikarya</taxon>
        <taxon>Ascomycota</taxon>
        <taxon>Pezizomycotina</taxon>
        <taxon>Sordariomycetes</taxon>
        <taxon>Hypocreomycetidae</taxon>
        <taxon>Hypocreales</taxon>
        <taxon>Bionectriaceae</taxon>
        <taxon>Emericellopsis</taxon>
    </lineage>
</organism>
<name>A0A9P7ZIU8_9HYPO</name>
<sequence>MDVPRVSYHVLLVGDRGVGTHELIKQFCTPSLGSWGPHDEAPMRTVDLGSTKASVRLSKLDWDNVSRETLAFQLSTCQCVVMSYSTSSDASFRSLLPRARGMKKAGMLDGHGLLVVGIQDFHGSRQVTPELGRQLAREVSAEFVEVATHDRHAIQALIVDFVRRLHAKRGTNLPRMSPGSNKEITQKPKLGLWAKVRRTLGMESRNPRGLLRKRPPPPAEEDSADGENPPRKRVNIGTRLEVDLGEELTGEDVFQGTLRRHR</sequence>
<dbReference type="EMBL" id="MU251262">
    <property type="protein sequence ID" value="KAG9252512.1"/>
    <property type="molecule type" value="Genomic_DNA"/>
</dbReference>
<dbReference type="Gene3D" id="3.40.50.300">
    <property type="entry name" value="P-loop containing nucleotide triphosphate hydrolases"/>
    <property type="match status" value="1"/>
</dbReference>
<dbReference type="GO" id="GO:0005525">
    <property type="term" value="F:GTP binding"/>
    <property type="evidence" value="ECO:0007669"/>
    <property type="project" value="InterPro"/>
</dbReference>
<gene>
    <name evidence="2" type="ORF">F5Z01DRAFT_232305</name>
</gene>
<proteinExistence type="predicted"/>
<dbReference type="RefSeq" id="XP_046116436.1">
    <property type="nucleotide sequence ID" value="XM_046258317.1"/>
</dbReference>
<dbReference type="AlphaFoldDB" id="A0A9P7ZIU8"/>
<dbReference type="InterPro" id="IPR027417">
    <property type="entry name" value="P-loop_NTPase"/>
</dbReference>
<dbReference type="GeneID" id="70289220"/>
<dbReference type="GO" id="GO:0003924">
    <property type="term" value="F:GTPase activity"/>
    <property type="evidence" value="ECO:0007669"/>
    <property type="project" value="InterPro"/>
</dbReference>
<feature type="region of interest" description="Disordered" evidence="1">
    <location>
        <begin position="203"/>
        <end position="239"/>
    </location>
</feature>
<dbReference type="SUPFAM" id="SSF52540">
    <property type="entry name" value="P-loop containing nucleoside triphosphate hydrolases"/>
    <property type="match status" value="1"/>
</dbReference>
<dbReference type="InterPro" id="IPR001806">
    <property type="entry name" value="Small_GTPase"/>
</dbReference>
<evidence type="ECO:0000313" key="3">
    <source>
        <dbReference type="Proteomes" id="UP000887229"/>
    </source>
</evidence>